<reference evidence="2" key="1">
    <citation type="submission" date="2020-04" db="EMBL/GenBank/DDBJ databases">
        <authorList>
            <person name="Chiriac C."/>
            <person name="Salcher M."/>
            <person name="Ghai R."/>
            <person name="Kavagutti S V."/>
        </authorList>
    </citation>
    <scope>NUCLEOTIDE SEQUENCE</scope>
</reference>
<name>A0A6J5KKQ8_9CAUD</name>
<accession>A0A6J5KKQ8</accession>
<organism evidence="2">
    <name type="scientific">uncultured Caudovirales phage</name>
    <dbReference type="NCBI Taxonomy" id="2100421"/>
    <lineage>
        <taxon>Viruses</taxon>
        <taxon>Duplodnaviria</taxon>
        <taxon>Heunggongvirae</taxon>
        <taxon>Uroviricota</taxon>
        <taxon>Caudoviricetes</taxon>
        <taxon>Peduoviridae</taxon>
        <taxon>Maltschvirus</taxon>
        <taxon>Maltschvirus maltsch</taxon>
    </lineage>
</organism>
<sequence>MEIEQILKIYVAEAMPRITKCVFDEQRAQIRREKLMENLMNLYKARLPRDGEQSNHQDLCQPTSGPLP</sequence>
<gene>
    <name evidence="2" type="ORF">UFOVP25_9</name>
</gene>
<dbReference type="EMBL" id="LR796153">
    <property type="protein sequence ID" value="CAB4121726.1"/>
    <property type="molecule type" value="Genomic_DNA"/>
</dbReference>
<protein>
    <submittedName>
        <fullName evidence="2">Uncharacterized protein</fullName>
    </submittedName>
</protein>
<feature type="region of interest" description="Disordered" evidence="1">
    <location>
        <begin position="46"/>
        <end position="68"/>
    </location>
</feature>
<evidence type="ECO:0000256" key="1">
    <source>
        <dbReference type="SAM" id="MobiDB-lite"/>
    </source>
</evidence>
<evidence type="ECO:0000313" key="2">
    <source>
        <dbReference type="EMBL" id="CAB4121726.1"/>
    </source>
</evidence>
<proteinExistence type="predicted"/>
<feature type="compositionally biased region" description="Polar residues" evidence="1">
    <location>
        <begin position="56"/>
        <end position="68"/>
    </location>
</feature>